<feature type="compositionally biased region" description="Low complexity" evidence="1">
    <location>
        <begin position="1220"/>
        <end position="1233"/>
    </location>
</feature>
<keyword evidence="3" id="KW-1185">Reference proteome</keyword>
<feature type="compositionally biased region" description="Gly residues" evidence="1">
    <location>
        <begin position="590"/>
        <end position="629"/>
    </location>
</feature>
<feature type="region of interest" description="Disordered" evidence="1">
    <location>
        <begin position="1105"/>
        <end position="1310"/>
    </location>
</feature>
<feature type="compositionally biased region" description="Polar residues" evidence="1">
    <location>
        <begin position="798"/>
        <end position="809"/>
    </location>
</feature>
<reference evidence="2" key="2">
    <citation type="submission" date="2025-09" db="UniProtKB">
        <authorList>
            <consortium name="Ensembl"/>
        </authorList>
    </citation>
    <scope>IDENTIFICATION</scope>
</reference>
<feature type="compositionally biased region" description="Polar residues" evidence="1">
    <location>
        <begin position="1698"/>
        <end position="1711"/>
    </location>
</feature>
<feature type="compositionally biased region" description="Pro residues" evidence="1">
    <location>
        <begin position="439"/>
        <end position="455"/>
    </location>
</feature>
<dbReference type="PANTHER" id="PTHR14709">
    <property type="entry name" value="GLUTAMINE AND SERINE-RICH PROTEIN 1-RELATED"/>
    <property type="match status" value="1"/>
</dbReference>
<dbReference type="Proteomes" id="UP000261580">
    <property type="component" value="Unassembled WGS sequence"/>
</dbReference>
<feature type="compositionally biased region" description="Low complexity" evidence="1">
    <location>
        <begin position="844"/>
        <end position="860"/>
    </location>
</feature>
<evidence type="ECO:0000256" key="1">
    <source>
        <dbReference type="SAM" id="MobiDB-lite"/>
    </source>
</evidence>
<dbReference type="Bgee" id="ENSNBRG00000013989">
    <property type="expression patterns" value="Expressed in blood and 7 other cell types or tissues"/>
</dbReference>
<name>A0A3Q4HD05_NEOBR</name>
<feature type="compositionally biased region" description="Basic and acidic residues" evidence="1">
    <location>
        <begin position="344"/>
        <end position="354"/>
    </location>
</feature>
<feature type="compositionally biased region" description="Pro residues" evidence="1">
    <location>
        <begin position="1775"/>
        <end position="1791"/>
    </location>
</feature>
<feature type="compositionally biased region" description="Low complexity" evidence="1">
    <location>
        <begin position="1079"/>
        <end position="1090"/>
    </location>
</feature>
<dbReference type="GeneTree" id="ENSGT00440000037417"/>
<dbReference type="Ensembl" id="ENSNBRT00000018658.1">
    <property type="protein sequence ID" value="ENSNBRP00000018168.1"/>
    <property type="gene ID" value="ENSNBRG00000013989.1"/>
</dbReference>
<feature type="compositionally biased region" description="Low complexity" evidence="1">
    <location>
        <begin position="1183"/>
        <end position="1196"/>
    </location>
</feature>
<evidence type="ECO:0000313" key="3">
    <source>
        <dbReference type="Proteomes" id="UP000261580"/>
    </source>
</evidence>
<feature type="region of interest" description="Disordered" evidence="1">
    <location>
        <begin position="1537"/>
        <end position="1583"/>
    </location>
</feature>
<feature type="compositionally biased region" description="Basic and acidic residues" evidence="1">
    <location>
        <begin position="978"/>
        <end position="1040"/>
    </location>
</feature>
<feature type="compositionally biased region" description="Basic and acidic residues" evidence="1">
    <location>
        <begin position="1971"/>
        <end position="1991"/>
    </location>
</feature>
<feature type="compositionally biased region" description="Low complexity" evidence="1">
    <location>
        <begin position="694"/>
        <end position="706"/>
    </location>
</feature>
<feature type="compositionally biased region" description="Pro residues" evidence="1">
    <location>
        <begin position="1246"/>
        <end position="1259"/>
    </location>
</feature>
<feature type="region of interest" description="Disordered" evidence="1">
    <location>
        <begin position="331"/>
        <end position="1090"/>
    </location>
</feature>
<feature type="compositionally biased region" description="Low complexity" evidence="1">
    <location>
        <begin position="899"/>
        <end position="912"/>
    </location>
</feature>
<feature type="compositionally biased region" description="Polar residues" evidence="1">
    <location>
        <begin position="671"/>
        <end position="683"/>
    </location>
</feature>
<feature type="compositionally biased region" description="Low complexity" evidence="1">
    <location>
        <begin position="251"/>
        <end position="277"/>
    </location>
</feature>
<reference evidence="2" key="1">
    <citation type="submission" date="2025-08" db="UniProtKB">
        <authorList>
            <consortium name="Ensembl"/>
        </authorList>
    </citation>
    <scope>IDENTIFICATION</scope>
</reference>
<feature type="compositionally biased region" description="Basic and acidic residues" evidence="1">
    <location>
        <begin position="921"/>
        <end position="930"/>
    </location>
</feature>
<organism evidence="2 3">
    <name type="scientific">Neolamprologus brichardi</name>
    <name type="common">Fairy cichlid</name>
    <name type="synonym">Lamprologus brichardi</name>
    <dbReference type="NCBI Taxonomy" id="32507"/>
    <lineage>
        <taxon>Eukaryota</taxon>
        <taxon>Metazoa</taxon>
        <taxon>Chordata</taxon>
        <taxon>Craniata</taxon>
        <taxon>Vertebrata</taxon>
        <taxon>Euteleostomi</taxon>
        <taxon>Actinopterygii</taxon>
        <taxon>Neopterygii</taxon>
        <taxon>Teleostei</taxon>
        <taxon>Neoteleostei</taxon>
        <taxon>Acanthomorphata</taxon>
        <taxon>Ovalentaria</taxon>
        <taxon>Cichlomorphae</taxon>
        <taxon>Cichliformes</taxon>
        <taxon>Cichlidae</taxon>
        <taxon>African cichlids</taxon>
        <taxon>Pseudocrenilabrinae</taxon>
        <taxon>Lamprologini</taxon>
        <taxon>Neolamprologus</taxon>
    </lineage>
</organism>
<feature type="compositionally biased region" description="Basic and acidic residues" evidence="1">
    <location>
        <begin position="1673"/>
        <end position="1683"/>
    </location>
</feature>
<feature type="compositionally biased region" description="Low complexity" evidence="1">
    <location>
        <begin position="1118"/>
        <end position="1127"/>
    </location>
</feature>
<feature type="compositionally biased region" description="Low complexity" evidence="1">
    <location>
        <begin position="1260"/>
        <end position="1287"/>
    </location>
</feature>
<feature type="compositionally biased region" description="Low complexity" evidence="1">
    <location>
        <begin position="941"/>
        <end position="952"/>
    </location>
</feature>
<feature type="region of interest" description="Disordered" evidence="1">
    <location>
        <begin position="1627"/>
        <end position="1868"/>
    </location>
</feature>
<evidence type="ECO:0000313" key="2">
    <source>
        <dbReference type="Ensembl" id="ENSNBRP00000018168.1"/>
    </source>
</evidence>
<feature type="compositionally biased region" description="Basic and acidic residues" evidence="1">
    <location>
        <begin position="2002"/>
        <end position="2072"/>
    </location>
</feature>
<proteinExistence type="predicted"/>
<feature type="compositionally biased region" description="Gly residues" evidence="1">
    <location>
        <begin position="530"/>
        <end position="540"/>
    </location>
</feature>
<feature type="compositionally biased region" description="Low complexity" evidence="1">
    <location>
        <begin position="362"/>
        <end position="438"/>
    </location>
</feature>
<accession>A0A3Q4HD05</accession>
<feature type="compositionally biased region" description="Low complexity" evidence="1">
    <location>
        <begin position="739"/>
        <end position="774"/>
    </location>
</feature>
<feature type="compositionally biased region" description="Low complexity" evidence="1">
    <location>
        <begin position="555"/>
        <end position="578"/>
    </location>
</feature>
<feature type="compositionally biased region" description="Low complexity" evidence="1">
    <location>
        <begin position="492"/>
        <end position="510"/>
    </location>
</feature>
<feature type="region of interest" description="Disordered" evidence="1">
    <location>
        <begin position="251"/>
        <end position="284"/>
    </location>
</feature>
<feature type="compositionally biased region" description="Low complexity" evidence="1">
    <location>
        <begin position="630"/>
        <end position="651"/>
    </location>
</feature>
<feature type="region of interest" description="Disordered" evidence="1">
    <location>
        <begin position="1964"/>
        <end position="2114"/>
    </location>
</feature>
<dbReference type="CDD" id="cd22265">
    <property type="entry name" value="UDM1_RNF168"/>
    <property type="match status" value="1"/>
</dbReference>
<protein>
    <submittedName>
        <fullName evidence="2">Proline rich 12a</fullName>
    </submittedName>
</protein>
<feature type="compositionally biased region" description="Low complexity" evidence="1">
    <location>
        <begin position="1733"/>
        <end position="1742"/>
    </location>
</feature>
<dbReference type="OMA" id="MDSHPQQ"/>
<dbReference type="PANTHER" id="PTHR14709:SF1">
    <property type="entry name" value="PROLINE-RICH PROTEIN 12"/>
    <property type="match status" value="1"/>
</dbReference>
<feature type="compositionally biased region" description="Pro residues" evidence="1">
    <location>
        <begin position="1644"/>
        <end position="1655"/>
    </location>
</feature>
<feature type="compositionally biased region" description="Pro residues" evidence="1">
    <location>
        <begin position="1799"/>
        <end position="1822"/>
    </location>
</feature>
<feature type="compositionally biased region" description="Low complexity" evidence="1">
    <location>
        <begin position="456"/>
        <end position="466"/>
    </location>
</feature>
<dbReference type="InterPro" id="IPR052466">
    <property type="entry name" value="DNA_MethProtect_Complex"/>
</dbReference>
<sequence>MDRNYPGTGFGDLGAGAGWSYERTAKASLVYGSSRSSHPESELLHRQAYATPHPLQGYATNHHPGSLSGLFDTGLHHASPSAPDASVMNLISALESRGPQPPPSASSLLSQFRTPSWQTAMHTPAPPELFISGALPGSGSFPSSSALSAYQHPASFSSRSFPGASLSLQDTPTFSPTSNGLLSPHDPLIHIKAPSQSSLGFDRLLSSQGAAAAAYRGSQDPTGATSAQASSARHLQSHQFNLLSSQLQDQSSQLYNPSVFPSAQPQPQSQSQSNSAQERAVPRQDSVIKHYQRPTPAQSQLSSSAAHSLQHYLGCSGPGYQQIATHHRHAGLSCSPLGDQSPSSDHKPTSRTEQYRSINQPPYSSSSSSSSSSSAGKGTKSSSSSGYSSGSSASSSRTPHTPPSASSTSSSSSSSSATSGAHPSNSIPTSTSSAAPSRQQPPPQPAPPPPAPQQQPPATSTSAPQSLPKSCLSGYGSPVPPVKTPTSALTGQTPPQQQTQSYSPNQPPTSHLAQSYGGFSSPQAQDLSSGTGGKGYGSLGGRSQSYSTDLYGTDSAYGSLPSSLGGAGSPSLGYGAPGHSPALLRSSGSSGSGASGGGSSSGTGSGNSGSGGGAGNGLTNERGGGGSGGASYHIPDSSPSPSGNSGIIRPGLHSPVPNCPTQSPGGPGSNKYISSVLSPTFLASPQGFPDTRGPSSQPQSYHSTSSKTKADTSMLGVGSQRSQEEVDDDDEFLIQHLLQAQASPAPQAAHHHPQQQPQQTSQQTQPQPQSVPPTTDSGKGMSYDMSKTPEERYHPQSVIRTHSATTTAGVGNAGSGGSISGLDSQLEMSLKKQQQQHQQHHHQQQQQQRNERSVGSSRSSGGRGSAEQVHSHLHHHDNLGSVVHYGRGDPYTQHSLAPQHSSHTQHVSSHSQIPPHTQMELQKKPQERAEIPYPRKTPEIQQQHSQSQAAASLMDSPTDQSRQPPHLLQSVLSHTTRNKMEPHPQHHKMDSHRQHQQHHKMDSHPQHQQHPKMDSHPQHQQHQKMDSHQHQQHHKIDSHSQHQQHHKMDSLPQQQQHSISQQQAVMDNTGGRLGSSKHQPQSQSQATQLQLQLQSQALEVAAAHYNHGPPPHQHEQSQVKQSSVVSSLDMLERSLSQTSSTDVAVAEDRRGGPGSAGRSGASGERHRQQQQEQQRQHAPHHQPPQTHHSQQHSASELHSFLTEPDIGLSTPSHMHHLSQHHAQQQHPSSQHQQTHSHHPHTQPHPQQQPPHPHHIPPPSASALSQPQPDPQQPLSAQLTPQQSQLDQQRSEQHQFDTVSPVEKADQNQQSNRFVPLTSICFPDSLLQDEDRSFFPGMEDMFCAEDYKSTGQSAGGAGGSSGPSYDIMGHHGGDQGYEPYCHGLDEPTNNTMTLDLDSLKTHELPSTVNTEQLGLIQSQAPAMGPGGTNAGPGSGGLQSPIFCSSRPKKLLKSSSFHLLKERRDPNTLPKKSYAQEYEFEDDEDKADQPADIRLNSRRLPDLLPDLVSSCRKGGGGSGSLSPLMGDIDFYHSSGYSTMGSHTLLPPEGPKKRGRKPTRPKREGPPRPRGRPRIRPMPEPYTPRGMMGEMGGMTVGGGFSVEGLNLNEHNLTLWLDSFCLDISPGMEPDNGETSPCKSGGLRSLSPAPPPPPPPPPFGDGEGNGGLALGNCPSPKRLEDELKRNLETLPSFSSDEEDSVGKNQDLQKSISSAISALYDTPQLTSNIQPPLPPPQSQNQPSQGPLTPAMQPPTLSPQPAMHTPHTQPQSNEPDEDSQPPSPVAPTPPSPPPAPPILATIPQPATPPPPPPPASAPTPAPVSPPPSVAQKESPMPSPESPITSLHLAQKQEDAAIVGESEEDESESGGEGIFRERDEFVVRVEDIRTLKLALQTGREPPPIWRVQKALLQKFSPEIKDGQRQFCATSNYLGYFGDAKRRYQRIYVKFLENVNKKDYVRVCSRRPWRRATPVPSRVVEKEERVAPPVQREQKEKTRTATTTTTTTTKEPRERKELSAAVPKAEEKEKNRDTEKEREKEKRVQPQQEKAEKRAAERGRTKEDRKVVERKEKEKAERPPKSKLAKVKAEPPPKKRKKWLKEVPSSSDSDSSDEAAMPVKGGVNNRAMREMFRSYVEMLVSTALDPDMIQALEDTDGENRTHILLNIITSFYDLKLSAESYRIYSLYHSLHHYKYHTFLQCKKEVRNHVVSAHFEASTSMCLVWLQLFLLKLLII</sequence>
<feature type="compositionally biased region" description="Low complexity" evidence="1">
    <location>
        <begin position="1053"/>
        <end position="1063"/>
    </location>
</feature>
<feature type="compositionally biased region" description="Low complexity" evidence="1">
    <location>
        <begin position="1992"/>
        <end position="2001"/>
    </location>
</feature>
<feature type="compositionally biased region" description="Polar residues" evidence="1">
    <location>
        <begin position="511"/>
        <end position="527"/>
    </location>
</feature>